<proteinExistence type="predicted"/>
<organism evidence="1">
    <name type="scientific">marine sediment metagenome</name>
    <dbReference type="NCBI Taxonomy" id="412755"/>
    <lineage>
        <taxon>unclassified sequences</taxon>
        <taxon>metagenomes</taxon>
        <taxon>ecological metagenomes</taxon>
    </lineage>
</organism>
<name>A0A0F8ZT93_9ZZZZ</name>
<evidence type="ECO:0000313" key="1">
    <source>
        <dbReference type="EMBL" id="KKK69629.1"/>
    </source>
</evidence>
<sequence>MLAFVSISVPEIPIERCRIELTIKCKNVLVSAGDFAYDGLAFCRKVMSVRRLSSEEEKNYIVRLQITAYCGNVEFENEIMLYAPSGYMRAEIEIDKMYVIGNWWTSGVISKVVRLGSPRPGHYHVEYWKRMSKKRSWKQNE</sequence>
<gene>
    <name evidence="1" type="ORF">LCGC14_2932120</name>
</gene>
<comment type="caution">
    <text evidence="1">The sequence shown here is derived from an EMBL/GenBank/DDBJ whole genome shotgun (WGS) entry which is preliminary data.</text>
</comment>
<protein>
    <submittedName>
        <fullName evidence="1">Uncharacterized protein</fullName>
    </submittedName>
</protein>
<dbReference type="EMBL" id="LAZR01058557">
    <property type="protein sequence ID" value="KKK69629.1"/>
    <property type="molecule type" value="Genomic_DNA"/>
</dbReference>
<dbReference type="AlphaFoldDB" id="A0A0F8ZT93"/>
<accession>A0A0F8ZT93</accession>
<reference evidence="1" key="1">
    <citation type="journal article" date="2015" name="Nature">
        <title>Complex archaea that bridge the gap between prokaryotes and eukaryotes.</title>
        <authorList>
            <person name="Spang A."/>
            <person name="Saw J.H."/>
            <person name="Jorgensen S.L."/>
            <person name="Zaremba-Niedzwiedzka K."/>
            <person name="Martijn J."/>
            <person name="Lind A.E."/>
            <person name="van Eijk R."/>
            <person name="Schleper C."/>
            <person name="Guy L."/>
            <person name="Ettema T.J."/>
        </authorList>
    </citation>
    <scope>NUCLEOTIDE SEQUENCE</scope>
</reference>